<dbReference type="SUPFAM" id="SSF51445">
    <property type="entry name" value="(Trans)glycosidases"/>
    <property type="match status" value="1"/>
</dbReference>
<proteinExistence type="inferred from homology"/>
<dbReference type="Gene3D" id="3.40.50.1700">
    <property type="entry name" value="Glycoside hydrolase family 3 C-terminal domain"/>
    <property type="match status" value="1"/>
</dbReference>
<dbReference type="InterPro" id="IPR036881">
    <property type="entry name" value="Glyco_hydro_3_C_sf"/>
</dbReference>
<evidence type="ECO:0000256" key="4">
    <source>
        <dbReference type="RuleBase" id="RU361161"/>
    </source>
</evidence>
<evidence type="ECO:0000256" key="2">
    <source>
        <dbReference type="ARBA" id="ARBA00022801"/>
    </source>
</evidence>
<evidence type="ECO:0000256" key="3">
    <source>
        <dbReference type="ARBA" id="ARBA00023277"/>
    </source>
</evidence>
<dbReference type="PANTHER" id="PTHR42715">
    <property type="entry name" value="BETA-GLUCOSIDASE"/>
    <property type="match status" value="1"/>
</dbReference>
<dbReference type="GO" id="GO:0004553">
    <property type="term" value="F:hydrolase activity, hydrolyzing O-glycosyl compounds"/>
    <property type="evidence" value="ECO:0007669"/>
    <property type="project" value="InterPro"/>
</dbReference>
<dbReference type="PROSITE" id="PS51318">
    <property type="entry name" value="TAT"/>
    <property type="match status" value="1"/>
</dbReference>
<dbReference type="Gene3D" id="3.20.20.300">
    <property type="entry name" value="Glycoside hydrolase, family 3, N-terminal domain"/>
    <property type="match status" value="1"/>
</dbReference>
<evidence type="ECO:0000313" key="8">
    <source>
        <dbReference type="EMBL" id="KUH58831.1"/>
    </source>
</evidence>
<dbReference type="InterPro" id="IPR017853">
    <property type="entry name" value="GH"/>
</dbReference>
<dbReference type="PROSITE" id="PS51257">
    <property type="entry name" value="PROKAR_LIPOPROTEIN"/>
    <property type="match status" value="1"/>
</dbReference>
<dbReference type="PANTHER" id="PTHR42715:SF10">
    <property type="entry name" value="BETA-GLUCOSIDASE"/>
    <property type="match status" value="1"/>
</dbReference>
<dbReference type="EMBL" id="LOJF01000001">
    <property type="protein sequence ID" value="KUH58831.1"/>
    <property type="molecule type" value="Genomic_DNA"/>
</dbReference>
<feature type="domain" description="Fibronectin type III-like" evidence="7">
    <location>
        <begin position="396"/>
        <end position="480"/>
    </location>
</feature>
<dbReference type="Pfam" id="PF01915">
    <property type="entry name" value="Glyco_hydro_3_C"/>
    <property type="match status" value="1"/>
</dbReference>
<dbReference type="InterPro" id="IPR001764">
    <property type="entry name" value="Glyco_hydro_3_N"/>
</dbReference>
<dbReference type="InterPro" id="IPR013783">
    <property type="entry name" value="Ig-like_fold"/>
</dbReference>
<feature type="signal peptide" evidence="6">
    <location>
        <begin position="1"/>
        <end position="24"/>
    </location>
</feature>
<keyword evidence="2 4" id="KW-0378">Hydrolase</keyword>
<dbReference type="Gene3D" id="2.60.40.10">
    <property type="entry name" value="Immunoglobulins"/>
    <property type="match status" value="1"/>
</dbReference>
<dbReference type="GO" id="GO:0005975">
    <property type="term" value="P:carbohydrate metabolic process"/>
    <property type="evidence" value="ECO:0007669"/>
    <property type="project" value="InterPro"/>
</dbReference>
<evidence type="ECO:0000256" key="5">
    <source>
        <dbReference type="SAM" id="MobiDB-lite"/>
    </source>
</evidence>
<evidence type="ECO:0000259" key="7">
    <source>
        <dbReference type="SMART" id="SM01217"/>
    </source>
</evidence>
<dbReference type="RefSeq" id="WP_059052487.1">
    <property type="nucleotide sequence ID" value="NZ_LOJF01000001.1"/>
</dbReference>
<name>A0A100YW67_TRASO</name>
<evidence type="ECO:0000256" key="1">
    <source>
        <dbReference type="ARBA" id="ARBA00005336"/>
    </source>
</evidence>
<dbReference type="InterPro" id="IPR019800">
    <property type="entry name" value="Glyco_hydro_3_AS"/>
</dbReference>
<keyword evidence="9" id="KW-1185">Reference proteome</keyword>
<evidence type="ECO:0000313" key="9">
    <source>
        <dbReference type="Proteomes" id="UP000054078"/>
    </source>
</evidence>
<dbReference type="InterPro" id="IPR006311">
    <property type="entry name" value="TAT_signal"/>
</dbReference>
<keyword evidence="6" id="KW-0732">Signal</keyword>
<dbReference type="STRING" id="1299998.AUL39_00290"/>
<feature type="compositionally biased region" description="Basic and acidic residues" evidence="5">
    <location>
        <begin position="995"/>
        <end position="1020"/>
    </location>
</feature>
<dbReference type="InterPro" id="IPR026891">
    <property type="entry name" value="Fn3-like"/>
</dbReference>
<dbReference type="OrthoDB" id="3187562at2"/>
<keyword evidence="3" id="KW-0119">Carbohydrate metabolism</keyword>
<dbReference type="Proteomes" id="UP000054078">
    <property type="component" value="Unassembled WGS sequence"/>
</dbReference>
<reference evidence="8 9" key="1">
    <citation type="submission" date="2015-12" db="EMBL/GenBank/DDBJ databases">
        <title>Draft Genome Sequence of Olsenella scatoligenes SK9K4T; a Producer of 3-Methylindole- (skatole) and 4-Methylphenol- (p-cresol) Isolated from Pig Feces.</title>
        <authorList>
            <person name="Li X."/>
            <person name="Borg B."/>
            <person name="Canibe N."/>
        </authorList>
    </citation>
    <scope>NUCLEOTIDE SEQUENCE [LARGE SCALE GENOMIC DNA]</scope>
    <source>
        <strain evidence="8 9">SK9K4</strain>
    </source>
</reference>
<dbReference type="InterPro" id="IPR036962">
    <property type="entry name" value="Glyco_hydro_3_N_sf"/>
</dbReference>
<feature type="region of interest" description="Disordered" evidence="5">
    <location>
        <begin position="501"/>
        <end position="523"/>
    </location>
</feature>
<feature type="chain" id="PRO_5039294892" description="Fibronectin type III-like domain-containing protein" evidence="6">
    <location>
        <begin position="25"/>
        <end position="1020"/>
    </location>
</feature>
<organism evidence="8 9">
    <name type="scientific">Tractidigestivibacter scatoligenes</name>
    <name type="common">Olsenella scatoligenes</name>
    <dbReference type="NCBI Taxonomy" id="1299998"/>
    <lineage>
        <taxon>Bacteria</taxon>
        <taxon>Bacillati</taxon>
        <taxon>Actinomycetota</taxon>
        <taxon>Coriobacteriia</taxon>
        <taxon>Coriobacteriales</taxon>
        <taxon>Atopobiaceae</taxon>
        <taxon>Tractidigestivibacter</taxon>
    </lineage>
</organism>
<dbReference type="Pfam" id="PF00933">
    <property type="entry name" value="Glyco_hydro_3"/>
    <property type="match status" value="1"/>
</dbReference>
<dbReference type="InterPro" id="IPR002772">
    <property type="entry name" value="Glyco_hydro_3_C"/>
</dbReference>
<feature type="region of interest" description="Disordered" evidence="5">
    <location>
        <begin position="983"/>
        <end position="1020"/>
    </location>
</feature>
<accession>A0A100YW67</accession>
<dbReference type="PRINTS" id="PR00133">
    <property type="entry name" value="GLHYDRLASE3"/>
</dbReference>
<gene>
    <name evidence="8" type="ORF">AUL39_00290</name>
</gene>
<sequence length="1020" mass="110286">MREARMTRRQLFGAAGSVAAGAVAATALSGCSSTGADMTRTAPQTPDPTQAKDAAYKVAARIQDEGTVLLKNSGVLPLAKGSTVMPFGRAYLDPIYGQLTPGGSAKWSVDPVTPEQGLSAFSIDNSAADAMRAAGDPEVLEEAEGTAPAGKAGSLLGGDCRIYEYDPSIYDGIAENRAATGIVFVTRAGQEGQDQKMDAYSDGTPHYLALSQSERGAIAAAKRVCGAVIVVIVGSAPMEVGDLMSGDLEVDAIIHYGHPSERGFSEFSTILDGDVNPSGRTVDTWSRDFTADPSFASVGTHTYDNLPIKSGGYGSSGEFMRTFNEYQEGMYMGYRYYETAALVDPSFSYDDAVVFPFGFGLSYTTFSQSLDSVSADDERVVARVTVTNTGDVSGKDVVQLYVTSPYTELDQSAGIEKPACQLADFAKTDLLAPGQSQTLELSLDREDMASYCYTHENPNGTVGCYVLEAGDYVVSLRENSHAVIDQATVTQDETLWFDGTDAEHTRRSEREAQSVLDDQGRPVEDPTQAYVAASNRFQASSDYMRAQSRILSRANWSGTQPVFEATKSIDDEFATDHDLFVTFDPKTDSRFGDVEGSLVYAAEAPTSGAKNGLVASDLRGVAYDDPMWDALLDQIDWDADKANIVRNFSGDAYVTAAIDSIGLPATIDMDGANGLKVQGSDSGYDMTKSCSYGYAPLAAATWSKDLLYQMGEAIGTEGLAHGISGWYSPGLNLHRSFFSGRVFEYYSEDPVLTGKLAERIVSGTGDKGMYCYLKHFALNDTETGRDRLICTWADEQTMRELYLRPFEIALKGARKTVRYTSDDSGGVAEKVMRAGTAVMAAQTCIGTTIGHCNYALLHDVLREEWGFEGMVISDYWTWNGDNHRDLAMRVGCDTYLCMSMPAMWSISDYDSPTARVCMRRAIHNLAYAVVNSSAMQGMVPGSVQHTEESPWWGIVRGVDIAVGALVAGGVALIVRRTKAEREHPELYKRSKRKQAKLDRKLAEKAAGDKSASEKDAGEKN</sequence>
<dbReference type="AlphaFoldDB" id="A0A100YW67"/>
<evidence type="ECO:0000256" key="6">
    <source>
        <dbReference type="SAM" id="SignalP"/>
    </source>
</evidence>
<dbReference type="SUPFAM" id="SSF52279">
    <property type="entry name" value="Beta-D-glucan exohydrolase, C-terminal domain"/>
    <property type="match status" value="1"/>
</dbReference>
<dbReference type="Pfam" id="PF14310">
    <property type="entry name" value="Fn3-like"/>
    <property type="match status" value="1"/>
</dbReference>
<dbReference type="PROSITE" id="PS00775">
    <property type="entry name" value="GLYCOSYL_HYDROL_F3"/>
    <property type="match status" value="1"/>
</dbReference>
<dbReference type="SMART" id="SM01217">
    <property type="entry name" value="Fn3_like"/>
    <property type="match status" value="1"/>
</dbReference>
<comment type="caution">
    <text evidence="8">The sequence shown here is derived from an EMBL/GenBank/DDBJ whole genome shotgun (WGS) entry which is preliminary data.</text>
</comment>
<comment type="similarity">
    <text evidence="1 4">Belongs to the glycosyl hydrolase 3 family.</text>
</comment>
<keyword evidence="4" id="KW-0326">Glycosidase</keyword>
<dbReference type="InterPro" id="IPR050288">
    <property type="entry name" value="Cellulose_deg_GH3"/>
</dbReference>
<protein>
    <recommendedName>
        <fullName evidence="7">Fibronectin type III-like domain-containing protein</fullName>
    </recommendedName>
</protein>